<evidence type="ECO:0000313" key="2">
    <source>
        <dbReference type="Proteomes" id="UP000682892"/>
    </source>
</evidence>
<dbReference type="EMBL" id="CH477205">
    <property type="protein sequence ID" value="EJY57350.1"/>
    <property type="molecule type" value="Genomic_DNA"/>
</dbReference>
<reference evidence="1" key="3">
    <citation type="submission" date="2012-09" db="EMBL/GenBank/DDBJ databases">
        <authorList>
            <consortium name="VectorBase"/>
        </authorList>
    </citation>
    <scope>NUCLEOTIDE SEQUENCE</scope>
    <source>
        <strain evidence="1">Liverpool</strain>
    </source>
</reference>
<dbReference type="HOGENOM" id="CLU_2742091_0_0_1"/>
<accession>J9HXZ3</accession>
<sequence length="71" mass="8633">MFYSCFRFLAEEINTFQSDSNQLITCLGFFFFAFLRTPFEGVNRRKYTYLQVNAKFISIFYSIFYRFANKL</sequence>
<dbReference type="Proteomes" id="UP000682892">
    <property type="component" value="Unassembled WGS sequence"/>
</dbReference>
<gene>
    <name evidence="1" type="ORF">AaeL_AAEL017245</name>
</gene>
<name>J9HXZ3_AEDAE</name>
<proteinExistence type="predicted"/>
<organism evidence="1 2">
    <name type="scientific">Aedes aegypti</name>
    <name type="common">Yellowfever mosquito</name>
    <name type="synonym">Culex aegypti</name>
    <dbReference type="NCBI Taxonomy" id="7159"/>
    <lineage>
        <taxon>Eukaryota</taxon>
        <taxon>Metazoa</taxon>
        <taxon>Ecdysozoa</taxon>
        <taxon>Arthropoda</taxon>
        <taxon>Hexapoda</taxon>
        <taxon>Insecta</taxon>
        <taxon>Pterygota</taxon>
        <taxon>Neoptera</taxon>
        <taxon>Endopterygota</taxon>
        <taxon>Diptera</taxon>
        <taxon>Nematocera</taxon>
        <taxon>Culicoidea</taxon>
        <taxon>Culicidae</taxon>
        <taxon>Culicinae</taxon>
        <taxon>Aedini</taxon>
        <taxon>Aedes</taxon>
        <taxon>Stegomyia</taxon>
    </lineage>
</organism>
<dbReference type="AlphaFoldDB" id="J9HXZ3"/>
<dbReference type="PaxDb" id="7159-AAEL017245-PA"/>
<reference evidence="1" key="2">
    <citation type="journal article" date="2007" name="Science">
        <title>Genome sequence of Aedes aegypti, a major arbovirus vector.</title>
        <authorList>
            <person name="Nene V."/>
            <person name="Wortman J.R."/>
            <person name="Lawson D."/>
            <person name="Haas B."/>
            <person name="Kodira C."/>
            <person name="Tu Z.J."/>
            <person name="Loftus B."/>
            <person name="Xi Z."/>
            <person name="Megy K."/>
            <person name="Grabherr M."/>
            <person name="Ren Q."/>
            <person name="Zdobnov E.M."/>
            <person name="Lobo N.F."/>
            <person name="Campbell K.S."/>
            <person name="Brown S.E."/>
            <person name="Bonaldo M.F."/>
            <person name="Zhu J."/>
            <person name="Sinkins S.P."/>
            <person name="Hogenkamp D.G."/>
            <person name="Amedeo P."/>
            <person name="Arensburger P."/>
            <person name="Atkinson P.W."/>
            <person name="Bidwell S."/>
            <person name="Biedler J."/>
            <person name="Birney E."/>
            <person name="Bruggner R.V."/>
            <person name="Costas J."/>
            <person name="Coy M.R."/>
            <person name="Crabtree J."/>
            <person name="Crawford M."/>
            <person name="Debruyn B."/>
            <person name="Decaprio D."/>
            <person name="Eiglmeier K."/>
            <person name="Eisenstadt E."/>
            <person name="El-Dorry H."/>
            <person name="Gelbart W.M."/>
            <person name="Gomes S.L."/>
            <person name="Hammond M."/>
            <person name="Hannick L.I."/>
            <person name="Hogan J.R."/>
            <person name="Holmes M.H."/>
            <person name="Jaffe D."/>
            <person name="Johnston J.S."/>
            <person name="Kennedy R.C."/>
            <person name="Koo H."/>
            <person name="Kravitz S."/>
            <person name="Kriventseva E.V."/>
            <person name="Kulp D."/>
            <person name="Labutti K."/>
            <person name="Lee E."/>
            <person name="Li S."/>
            <person name="Lovin D.D."/>
            <person name="Mao C."/>
            <person name="Mauceli E."/>
            <person name="Menck C.F."/>
            <person name="Miller J.R."/>
            <person name="Montgomery P."/>
            <person name="Mori A."/>
            <person name="Nascimento A.L."/>
            <person name="Naveira H.F."/>
            <person name="Nusbaum C."/>
            <person name="O'leary S."/>
            <person name="Orvis J."/>
            <person name="Pertea M."/>
            <person name="Quesneville H."/>
            <person name="Reidenbach K.R."/>
            <person name="Rogers Y.H."/>
            <person name="Roth C.W."/>
            <person name="Schneider J.R."/>
            <person name="Schatz M."/>
            <person name="Shumway M."/>
            <person name="Stanke M."/>
            <person name="Stinson E.O."/>
            <person name="Tubio J.M."/>
            <person name="Vanzee J.P."/>
            <person name="Verjovski-Almeida S."/>
            <person name="Werner D."/>
            <person name="White O."/>
            <person name="Wyder S."/>
            <person name="Zeng Q."/>
            <person name="Zhao Q."/>
            <person name="Zhao Y."/>
            <person name="Hill C.A."/>
            <person name="Raikhel A.S."/>
            <person name="Soares M.B."/>
            <person name="Knudson D.L."/>
            <person name="Lee N.H."/>
            <person name="Galagan J."/>
            <person name="Salzberg S.L."/>
            <person name="Paulsen I.T."/>
            <person name="Dimopoulos G."/>
            <person name="Collins F.H."/>
            <person name="Birren B."/>
            <person name="Fraser-Liggett C.M."/>
            <person name="Severson D.W."/>
        </authorList>
    </citation>
    <scope>NUCLEOTIDE SEQUENCE [LARGE SCALE GENOMIC DNA]</scope>
    <source>
        <strain evidence="1">Liverpool</strain>
    </source>
</reference>
<reference evidence="1" key="1">
    <citation type="submission" date="2005-10" db="EMBL/GenBank/DDBJ databases">
        <authorList>
            <person name="Loftus B.J."/>
            <person name="Nene V.M."/>
            <person name="Hannick L.I."/>
            <person name="Bidwell S."/>
            <person name="Haas B."/>
            <person name="Amedeo P."/>
            <person name="Orvis J."/>
            <person name="Wortman J.R."/>
            <person name="White O.R."/>
            <person name="Salzberg S."/>
            <person name="Shumway M."/>
            <person name="Koo H."/>
            <person name="Zhao Y."/>
            <person name="Holmes M."/>
            <person name="Miller J."/>
            <person name="Schatz M."/>
            <person name="Pop M."/>
            <person name="Pai G."/>
            <person name="Utterback T."/>
            <person name="Rogers Y.-H."/>
            <person name="Kravitz S."/>
            <person name="Fraser C.M."/>
        </authorList>
    </citation>
    <scope>NUCLEOTIDE SEQUENCE</scope>
    <source>
        <strain evidence="1">Liverpool</strain>
    </source>
</reference>
<evidence type="ECO:0000313" key="1">
    <source>
        <dbReference type="EMBL" id="EJY57350.1"/>
    </source>
</evidence>
<protein>
    <submittedName>
        <fullName evidence="1">AAEL017245-PA</fullName>
    </submittedName>
</protein>